<proteinExistence type="predicted"/>
<accession>X0TMD0</accession>
<name>X0TMD0_9ZZZZ</name>
<gene>
    <name evidence="1" type="ORF">S01H1_21383</name>
</gene>
<feature type="non-terminal residue" evidence="1">
    <location>
        <position position="1"/>
    </location>
</feature>
<dbReference type="EMBL" id="BARS01011846">
    <property type="protein sequence ID" value="GAF94394.1"/>
    <property type="molecule type" value="Genomic_DNA"/>
</dbReference>
<protein>
    <submittedName>
        <fullName evidence="1">Uncharacterized protein</fullName>
    </submittedName>
</protein>
<sequence length="42" mass="4996">KVDKPSFSIRIDGKFKSYFRKYIAKYGFFRFAPFGKVLLNQS</sequence>
<comment type="caution">
    <text evidence="1">The sequence shown here is derived from an EMBL/GenBank/DDBJ whole genome shotgun (WGS) entry which is preliminary data.</text>
</comment>
<dbReference type="AlphaFoldDB" id="X0TMD0"/>
<evidence type="ECO:0000313" key="1">
    <source>
        <dbReference type="EMBL" id="GAF94394.1"/>
    </source>
</evidence>
<reference evidence="1" key="1">
    <citation type="journal article" date="2014" name="Front. Microbiol.">
        <title>High frequency of phylogenetically diverse reductive dehalogenase-homologous genes in deep subseafloor sedimentary metagenomes.</title>
        <authorList>
            <person name="Kawai M."/>
            <person name="Futagami T."/>
            <person name="Toyoda A."/>
            <person name="Takaki Y."/>
            <person name="Nishi S."/>
            <person name="Hori S."/>
            <person name="Arai W."/>
            <person name="Tsubouchi T."/>
            <person name="Morono Y."/>
            <person name="Uchiyama I."/>
            <person name="Ito T."/>
            <person name="Fujiyama A."/>
            <person name="Inagaki F."/>
            <person name="Takami H."/>
        </authorList>
    </citation>
    <scope>NUCLEOTIDE SEQUENCE</scope>
    <source>
        <strain evidence="1">Expedition CK06-06</strain>
    </source>
</reference>
<organism evidence="1">
    <name type="scientific">marine sediment metagenome</name>
    <dbReference type="NCBI Taxonomy" id="412755"/>
    <lineage>
        <taxon>unclassified sequences</taxon>
        <taxon>metagenomes</taxon>
        <taxon>ecological metagenomes</taxon>
    </lineage>
</organism>